<gene>
    <name evidence="2" type="ORF">CDV36_010526</name>
</gene>
<reference evidence="2 3" key="1">
    <citation type="submission" date="2017-06" db="EMBL/GenBank/DDBJ databases">
        <title>Comparative genomic analysis of Ambrosia Fusariam Clade fungi.</title>
        <authorList>
            <person name="Stajich J.E."/>
            <person name="Carrillo J."/>
            <person name="Kijimoto T."/>
            <person name="Eskalen A."/>
            <person name="O'Donnell K."/>
            <person name="Kasson M."/>
        </authorList>
    </citation>
    <scope>NUCLEOTIDE SEQUENCE [LARGE SCALE GENOMIC DNA]</scope>
    <source>
        <strain evidence="2">UCR3666</strain>
    </source>
</reference>
<organism evidence="2 3">
    <name type="scientific">Fusarium kuroshium</name>
    <dbReference type="NCBI Taxonomy" id="2010991"/>
    <lineage>
        <taxon>Eukaryota</taxon>
        <taxon>Fungi</taxon>
        <taxon>Dikarya</taxon>
        <taxon>Ascomycota</taxon>
        <taxon>Pezizomycotina</taxon>
        <taxon>Sordariomycetes</taxon>
        <taxon>Hypocreomycetidae</taxon>
        <taxon>Hypocreales</taxon>
        <taxon>Nectriaceae</taxon>
        <taxon>Fusarium</taxon>
        <taxon>Fusarium solani species complex</taxon>
    </lineage>
</organism>
<protein>
    <submittedName>
        <fullName evidence="2">Uncharacterized protein</fullName>
    </submittedName>
</protein>
<evidence type="ECO:0000313" key="3">
    <source>
        <dbReference type="Proteomes" id="UP000277212"/>
    </source>
</evidence>
<feature type="compositionally biased region" description="Polar residues" evidence="1">
    <location>
        <begin position="152"/>
        <end position="161"/>
    </location>
</feature>
<sequence>MAGVEAAAVPLAVLCMNLFKQACIDVLDASNDAQALMMIGTNVQADIDDAYMFHRQLMKHTDKEEELKICAMKAIRNTEKAMTIFRERLMHAGKGENLKWIFSDRRYARSLLQPLQSAQSNLSRRIDWMRSALDRLADSPDEEEWDLPSSMPPKTSTMARQ</sequence>
<dbReference type="AlphaFoldDB" id="A0A3M2RX23"/>
<evidence type="ECO:0000313" key="2">
    <source>
        <dbReference type="EMBL" id="RMJ09824.1"/>
    </source>
</evidence>
<dbReference type="OrthoDB" id="5085833at2759"/>
<feature type="region of interest" description="Disordered" evidence="1">
    <location>
        <begin position="137"/>
        <end position="161"/>
    </location>
</feature>
<proteinExistence type="predicted"/>
<accession>A0A3M2RX23</accession>
<comment type="caution">
    <text evidence="2">The sequence shown here is derived from an EMBL/GenBank/DDBJ whole genome shotgun (WGS) entry which is preliminary data.</text>
</comment>
<dbReference type="Proteomes" id="UP000277212">
    <property type="component" value="Unassembled WGS sequence"/>
</dbReference>
<name>A0A3M2RX23_9HYPO</name>
<evidence type="ECO:0000256" key="1">
    <source>
        <dbReference type="SAM" id="MobiDB-lite"/>
    </source>
</evidence>
<keyword evidence="3" id="KW-1185">Reference proteome</keyword>
<dbReference type="EMBL" id="NKUJ01000227">
    <property type="protein sequence ID" value="RMJ09824.1"/>
    <property type="molecule type" value="Genomic_DNA"/>
</dbReference>